<reference evidence="2 3" key="1">
    <citation type="submission" date="2021-04" db="EMBL/GenBank/DDBJ databases">
        <title>Metabacillus sp. strain KIGAM252 whole genome sequence.</title>
        <authorList>
            <person name="Seo M.-J."/>
            <person name="Cho E.-S."/>
            <person name="Hwang C.Y."/>
            <person name="Yoon D.J."/>
        </authorList>
    </citation>
    <scope>NUCLEOTIDE SEQUENCE [LARGE SCALE GENOMIC DNA]</scope>
    <source>
        <strain evidence="2 3">KIGAM252</strain>
    </source>
</reference>
<sequence length="249" mass="27663">MSDAADGIIEVKLNRAEKRNAVDFDVIEELEGFLDQYEADKKVRGLMLTGSGDAAFCSGGDLTAFHSLKTEEESFGMLHRMGKILYRLAIFPAPVFALINGTAVGGGCELAMAADIRLAKKGVRMGFIQGTLSITTGWGGGSLLMERVNSSKALGLLCSANIYGCEELLQKGVLDEILPESFFKEEGLRYVKTMLAENPAVSRAYKSIQVSKLKQSQLWKRMEEEIWQCAKLWEMEEHHQAVDRFLKRK</sequence>
<evidence type="ECO:0000313" key="2">
    <source>
        <dbReference type="EMBL" id="MBS2968861.1"/>
    </source>
</evidence>
<dbReference type="CDD" id="cd06558">
    <property type="entry name" value="crotonase-like"/>
    <property type="match status" value="1"/>
</dbReference>
<name>A0ABS5LDS9_9BACI</name>
<evidence type="ECO:0000256" key="1">
    <source>
        <dbReference type="ARBA" id="ARBA00023239"/>
    </source>
</evidence>
<dbReference type="Proteomes" id="UP000682403">
    <property type="component" value="Unassembled WGS sequence"/>
</dbReference>
<dbReference type="PANTHER" id="PTHR11941">
    <property type="entry name" value="ENOYL-COA HYDRATASE-RELATED"/>
    <property type="match status" value="1"/>
</dbReference>
<dbReference type="Pfam" id="PF00378">
    <property type="entry name" value="ECH_1"/>
    <property type="match status" value="1"/>
</dbReference>
<dbReference type="EMBL" id="JAGVRK010000001">
    <property type="protein sequence ID" value="MBS2968861.1"/>
    <property type="molecule type" value="Genomic_DNA"/>
</dbReference>
<dbReference type="Gene3D" id="3.90.226.10">
    <property type="entry name" value="2-enoyl-CoA Hydratase, Chain A, domain 1"/>
    <property type="match status" value="1"/>
</dbReference>
<evidence type="ECO:0000313" key="3">
    <source>
        <dbReference type="Proteomes" id="UP000682403"/>
    </source>
</evidence>
<organism evidence="2 3">
    <name type="scientific">Metabacillus flavus</name>
    <dbReference type="NCBI Taxonomy" id="2823519"/>
    <lineage>
        <taxon>Bacteria</taxon>
        <taxon>Bacillati</taxon>
        <taxon>Bacillota</taxon>
        <taxon>Bacilli</taxon>
        <taxon>Bacillales</taxon>
        <taxon>Bacillaceae</taxon>
        <taxon>Metabacillus</taxon>
    </lineage>
</organism>
<comment type="caution">
    <text evidence="2">The sequence shown here is derived from an EMBL/GenBank/DDBJ whole genome shotgun (WGS) entry which is preliminary data.</text>
</comment>
<dbReference type="InterPro" id="IPR001753">
    <property type="entry name" value="Enoyl-CoA_hydra/iso"/>
</dbReference>
<accession>A0ABS5LDS9</accession>
<proteinExistence type="predicted"/>
<keyword evidence="1" id="KW-0456">Lyase</keyword>
<dbReference type="PANTHER" id="PTHR11941:SF27">
    <property type="entry name" value="ETHYLMALONYL-COA DECARBOXYLASE"/>
    <property type="match status" value="1"/>
</dbReference>
<gene>
    <name evidence="2" type="ORF">J9317_08830</name>
</gene>
<dbReference type="InterPro" id="IPR029045">
    <property type="entry name" value="ClpP/crotonase-like_dom_sf"/>
</dbReference>
<keyword evidence="3" id="KW-1185">Reference proteome</keyword>
<dbReference type="SUPFAM" id="SSF52096">
    <property type="entry name" value="ClpP/crotonase"/>
    <property type="match status" value="1"/>
</dbReference>
<protein>
    <submittedName>
        <fullName evidence="2">Enoyl-CoA hydratase/isomerase family protein</fullName>
    </submittedName>
</protein>